<dbReference type="EMBL" id="QJKJ01002106">
    <property type="protein sequence ID" value="RDY04295.1"/>
    <property type="molecule type" value="Genomic_DNA"/>
</dbReference>
<reference evidence="3" key="1">
    <citation type="submission" date="2018-05" db="EMBL/GenBank/DDBJ databases">
        <title>Draft genome of Mucuna pruriens seed.</title>
        <authorList>
            <person name="Nnadi N.E."/>
            <person name="Vos R."/>
            <person name="Hasami M.H."/>
            <person name="Devisetty U.K."/>
            <person name="Aguiy J.C."/>
        </authorList>
    </citation>
    <scope>NUCLEOTIDE SEQUENCE [LARGE SCALE GENOMIC DNA]</scope>
    <source>
        <strain evidence="3">JCA_2017</strain>
    </source>
</reference>
<dbReference type="InterPro" id="IPR039537">
    <property type="entry name" value="Retrotran_Ty1/copia-like"/>
</dbReference>
<dbReference type="Gene3D" id="3.30.420.10">
    <property type="entry name" value="Ribonuclease H-like superfamily/Ribonuclease H"/>
    <property type="match status" value="1"/>
</dbReference>
<dbReference type="InterPro" id="IPR036397">
    <property type="entry name" value="RNaseH_sf"/>
</dbReference>
<accession>A0A371HNB6</accession>
<sequence length="480" mass="55329">MWIIDSGVTLHVTPRKEFFTSYTLGDFGVLKMGNDGVTIGVGDVCLQTNMGVHLWLRGVKHAPDVCFNLISVHMLDDGGYDNHFVKDSVNVMDMEASLWHQRLSYISEKGLNCLAKKDMLLGLKNIELEKCFHCMVGKQTRVSFKKHPPSRKLELLELVHSNVCGPLKVKSFRGALYFVTFIDDCSRKFWFYTLKTKDQALVEIQSGKKVKCIRFDNGGDYCGPFDVYCKQQGIKHEKNPPKIPQLNGLAKRMNRILIERVRCMLSEARLLKYFWDEALYTAMHSYSALNTQVLDKICFGKDVNCKLFVHVPKDERFKLDMKTRQCIFIGYGQDEYGYRLYDLVEKELVKSRDVQFMEHQTIKDIDKVKNTTLEKDNSLSEIDPVWMPIHDLDTIENNVQNGEQHDYVGDQQLGDVFDVFFMITSLSYYCMSMTCLLIDRLKKQLSESFSIEDMGAVKQILGIRIICARQAKLVVIRTLC</sequence>
<comment type="caution">
    <text evidence="3">The sequence shown here is derived from an EMBL/GenBank/DDBJ whole genome shotgun (WGS) entry which is preliminary data.</text>
</comment>
<evidence type="ECO:0000313" key="3">
    <source>
        <dbReference type="EMBL" id="RDY04295.1"/>
    </source>
</evidence>
<dbReference type="InterPro" id="IPR057670">
    <property type="entry name" value="SH3_retrovirus"/>
</dbReference>
<proteinExistence type="predicted"/>
<evidence type="ECO:0000313" key="4">
    <source>
        <dbReference type="Proteomes" id="UP000257109"/>
    </source>
</evidence>
<dbReference type="PANTHER" id="PTHR42648:SF28">
    <property type="entry name" value="TRANSPOSON-ENCODED PROTEIN WITH RIBONUCLEASE H-LIKE AND RETROVIRUS ZINC FINGER-LIKE DOMAINS"/>
    <property type="match status" value="1"/>
</dbReference>
<feature type="domain" description="Integrase catalytic" evidence="2">
    <location>
        <begin position="145"/>
        <end position="320"/>
    </location>
</feature>
<dbReference type="PROSITE" id="PS50994">
    <property type="entry name" value="INTEGRASE"/>
    <property type="match status" value="1"/>
</dbReference>
<dbReference type="OrthoDB" id="1380361at2759"/>
<organism evidence="3 4">
    <name type="scientific">Mucuna pruriens</name>
    <name type="common">Velvet bean</name>
    <name type="synonym">Dolichos pruriens</name>
    <dbReference type="NCBI Taxonomy" id="157652"/>
    <lineage>
        <taxon>Eukaryota</taxon>
        <taxon>Viridiplantae</taxon>
        <taxon>Streptophyta</taxon>
        <taxon>Embryophyta</taxon>
        <taxon>Tracheophyta</taxon>
        <taxon>Spermatophyta</taxon>
        <taxon>Magnoliopsida</taxon>
        <taxon>eudicotyledons</taxon>
        <taxon>Gunneridae</taxon>
        <taxon>Pentapetalae</taxon>
        <taxon>rosids</taxon>
        <taxon>fabids</taxon>
        <taxon>Fabales</taxon>
        <taxon>Fabaceae</taxon>
        <taxon>Papilionoideae</taxon>
        <taxon>50 kb inversion clade</taxon>
        <taxon>NPAAA clade</taxon>
        <taxon>indigoferoid/millettioid clade</taxon>
        <taxon>Phaseoleae</taxon>
        <taxon>Mucuna</taxon>
    </lineage>
</organism>
<dbReference type="PANTHER" id="PTHR42648">
    <property type="entry name" value="TRANSPOSASE, PUTATIVE-RELATED"/>
    <property type="match status" value="1"/>
</dbReference>
<dbReference type="Pfam" id="PF22936">
    <property type="entry name" value="Pol_BBD"/>
    <property type="match status" value="1"/>
</dbReference>
<dbReference type="InterPro" id="IPR025724">
    <property type="entry name" value="GAG-pre-integrase_dom"/>
</dbReference>
<dbReference type="SUPFAM" id="SSF53098">
    <property type="entry name" value="Ribonuclease H-like"/>
    <property type="match status" value="1"/>
</dbReference>
<feature type="non-terminal residue" evidence="3">
    <location>
        <position position="1"/>
    </location>
</feature>
<dbReference type="STRING" id="157652.A0A371HNB6"/>
<protein>
    <recommendedName>
        <fullName evidence="2">Integrase catalytic domain-containing protein</fullName>
    </recommendedName>
</protein>
<evidence type="ECO:0000256" key="1">
    <source>
        <dbReference type="ARBA" id="ARBA00022670"/>
    </source>
</evidence>
<keyword evidence="4" id="KW-1185">Reference proteome</keyword>
<dbReference type="InterPro" id="IPR054722">
    <property type="entry name" value="PolX-like_BBD"/>
</dbReference>
<dbReference type="GO" id="GO:0008233">
    <property type="term" value="F:peptidase activity"/>
    <property type="evidence" value="ECO:0007669"/>
    <property type="project" value="UniProtKB-KW"/>
</dbReference>
<evidence type="ECO:0000259" key="2">
    <source>
        <dbReference type="PROSITE" id="PS50994"/>
    </source>
</evidence>
<dbReference type="GO" id="GO:0003676">
    <property type="term" value="F:nucleic acid binding"/>
    <property type="evidence" value="ECO:0007669"/>
    <property type="project" value="InterPro"/>
</dbReference>
<name>A0A371HNB6_MUCPR</name>
<dbReference type="Pfam" id="PF25597">
    <property type="entry name" value="SH3_retrovirus"/>
    <property type="match status" value="1"/>
</dbReference>
<dbReference type="InterPro" id="IPR012337">
    <property type="entry name" value="RNaseH-like_sf"/>
</dbReference>
<keyword evidence="1" id="KW-0378">Hydrolase</keyword>
<dbReference type="AlphaFoldDB" id="A0A371HNB6"/>
<dbReference type="Pfam" id="PF13976">
    <property type="entry name" value="gag_pre-integrs"/>
    <property type="match status" value="1"/>
</dbReference>
<dbReference type="Proteomes" id="UP000257109">
    <property type="component" value="Unassembled WGS sequence"/>
</dbReference>
<dbReference type="InterPro" id="IPR001584">
    <property type="entry name" value="Integrase_cat-core"/>
</dbReference>
<gene>
    <name evidence="3" type="ORF">CR513_12014</name>
</gene>
<keyword evidence="1" id="KW-0645">Protease</keyword>
<dbReference type="GO" id="GO:0015074">
    <property type="term" value="P:DNA integration"/>
    <property type="evidence" value="ECO:0007669"/>
    <property type="project" value="InterPro"/>
</dbReference>
<dbReference type="GO" id="GO:0006508">
    <property type="term" value="P:proteolysis"/>
    <property type="evidence" value="ECO:0007669"/>
    <property type="project" value="UniProtKB-KW"/>
</dbReference>